<dbReference type="EMBL" id="CADEAL010000835">
    <property type="protein sequence ID" value="CAB1425782.1"/>
    <property type="molecule type" value="Genomic_DNA"/>
</dbReference>
<keyword evidence="2" id="KW-1185">Reference proteome</keyword>
<reference evidence="1" key="1">
    <citation type="submission" date="2020-03" db="EMBL/GenBank/DDBJ databases">
        <authorList>
            <person name="Weist P."/>
        </authorList>
    </citation>
    <scope>NUCLEOTIDE SEQUENCE</scope>
</reference>
<dbReference type="Proteomes" id="UP001153269">
    <property type="component" value="Unassembled WGS sequence"/>
</dbReference>
<protein>
    <submittedName>
        <fullName evidence="1">Uncharacterized protein</fullName>
    </submittedName>
</protein>
<dbReference type="AlphaFoldDB" id="A0A9N7U7X1"/>
<name>A0A9N7U7X1_PLEPL</name>
<evidence type="ECO:0000313" key="1">
    <source>
        <dbReference type="EMBL" id="CAB1425782.1"/>
    </source>
</evidence>
<comment type="caution">
    <text evidence="1">The sequence shown here is derived from an EMBL/GenBank/DDBJ whole genome shotgun (WGS) entry which is preliminary data.</text>
</comment>
<accession>A0A9N7U7X1</accession>
<evidence type="ECO:0000313" key="2">
    <source>
        <dbReference type="Proteomes" id="UP001153269"/>
    </source>
</evidence>
<sequence>MCTAFGPLNTNRLSVCKASSPTLPCHTTASALCLSVASIFGSPLPSASTIWLSAPGTFSSAGRQFVPLAAGRGGERGNLSWVAGFGLWVRSSDIRRKIGGEPVFPLTLRARRQPALQSTLHSSPPKHLQFQSPWKLRGWLVRGDVDFLTPSVLWDANFIGT</sequence>
<gene>
    <name evidence="1" type="ORF">PLEPLA_LOCUS13715</name>
</gene>
<proteinExistence type="predicted"/>
<organism evidence="1 2">
    <name type="scientific">Pleuronectes platessa</name>
    <name type="common">European plaice</name>
    <dbReference type="NCBI Taxonomy" id="8262"/>
    <lineage>
        <taxon>Eukaryota</taxon>
        <taxon>Metazoa</taxon>
        <taxon>Chordata</taxon>
        <taxon>Craniata</taxon>
        <taxon>Vertebrata</taxon>
        <taxon>Euteleostomi</taxon>
        <taxon>Actinopterygii</taxon>
        <taxon>Neopterygii</taxon>
        <taxon>Teleostei</taxon>
        <taxon>Neoteleostei</taxon>
        <taxon>Acanthomorphata</taxon>
        <taxon>Carangaria</taxon>
        <taxon>Pleuronectiformes</taxon>
        <taxon>Pleuronectoidei</taxon>
        <taxon>Pleuronectidae</taxon>
        <taxon>Pleuronectes</taxon>
    </lineage>
</organism>